<dbReference type="Proteomes" id="UP000269221">
    <property type="component" value="Unassembled WGS sequence"/>
</dbReference>
<reference evidence="1 2" key="1">
    <citation type="submission" date="2018-07" db="EMBL/GenBank/DDBJ databases">
        <title>A high quality draft genome assembly of the barn swallow (H. rustica rustica).</title>
        <authorList>
            <person name="Formenti G."/>
            <person name="Chiara M."/>
            <person name="Poveda L."/>
            <person name="Francoijs K.-J."/>
            <person name="Bonisoli-Alquati A."/>
            <person name="Canova L."/>
            <person name="Gianfranceschi L."/>
            <person name="Horner D.S."/>
            <person name="Saino N."/>
        </authorList>
    </citation>
    <scope>NUCLEOTIDE SEQUENCE [LARGE SCALE GENOMIC DNA]</scope>
    <source>
        <strain evidence="1">Chelidonia</strain>
        <tissue evidence="1">Blood</tissue>
    </source>
</reference>
<comment type="caution">
    <text evidence="1">The sequence shown here is derived from an EMBL/GenBank/DDBJ whole genome shotgun (WGS) entry which is preliminary data.</text>
</comment>
<dbReference type="AlphaFoldDB" id="A0A3M0KIN3"/>
<keyword evidence="2" id="KW-1185">Reference proteome</keyword>
<dbReference type="EMBL" id="QRBI01000106">
    <property type="protein sequence ID" value="RMC12501.1"/>
    <property type="molecule type" value="Genomic_DNA"/>
</dbReference>
<proteinExistence type="predicted"/>
<name>A0A3M0KIN3_HIRRU</name>
<sequence>MAIARAPHGLQQDGMWVWRCGALARQGCGLLEPGPAAASLSISCLHFVPEERKCVASKTDMQLLTVRDGLLLLNGYEFAANNVRLLFNPYLVNLNYFCEIDYTDIEHLSLEA</sequence>
<evidence type="ECO:0000313" key="2">
    <source>
        <dbReference type="Proteomes" id="UP000269221"/>
    </source>
</evidence>
<accession>A0A3M0KIN3</accession>
<evidence type="ECO:0000313" key="1">
    <source>
        <dbReference type="EMBL" id="RMC12501.1"/>
    </source>
</evidence>
<gene>
    <name evidence="1" type="ORF">DUI87_10019</name>
</gene>
<organism evidence="1 2">
    <name type="scientific">Hirundo rustica rustica</name>
    <dbReference type="NCBI Taxonomy" id="333673"/>
    <lineage>
        <taxon>Eukaryota</taxon>
        <taxon>Metazoa</taxon>
        <taxon>Chordata</taxon>
        <taxon>Craniata</taxon>
        <taxon>Vertebrata</taxon>
        <taxon>Euteleostomi</taxon>
        <taxon>Archelosauria</taxon>
        <taxon>Archosauria</taxon>
        <taxon>Dinosauria</taxon>
        <taxon>Saurischia</taxon>
        <taxon>Theropoda</taxon>
        <taxon>Coelurosauria</taxon>
        <taxon>Aves</taxon>
        <taxon>Neognathae</taxon>
        <taxon>Neoaves</taxon>
        <taxon>Telluraves</taxon>
        <taxon>Australaves</taxon>
        <taxon>Passeriformes</taxon>
        <taxon>Sylvioidea</taxon>
        <taxon>Hirundinidae</taxon>
        <taxon>Hirundo</taxon>
    </lineage>
</organism>
<protein>
    <submittedName>
        <fullName evidence="1">Uncharacterized protein</fullName>
    </submittedName>
</protein>